<gene>
    <name evidence="7" type="primary">CASR_4</name>
    <name evidence="7" type="ORF">EYF80_062713</name>
</gene>
<organism evidence="7 8">
    <name type="scientific">Liparis tanakae</name>
    <name type="common">Tanaka's snailfish</name>
    <dbReference type="NCBI Taxonomy" id="230148"/>
    <lineage>
        <taxon>Eukaryota</taxon>
        <taxon>Metazoa</taxon>
        <taxon>Chordata</taxon>
        <taxon>Craniata</taxon>
        <taxon>Vertebrata</taxon>
        <taxon>Euteleostomi</taxon>
        <taxon>Actinopterygii</taxon>
        <taxon>Neopterygii</taxon>
        <taxon>Teleostei</taxon>
        <taxon>Neoteleostei</taxon>
        <taxon>Acanthomorphata</taxon>
        <taxon>Eupercaria</taxon>
        <taxon>Perciformes</taxon>
        <taxon>Cottioidei</taxon>
        <taxon>Cottales</taxon>
        <taxon>Liparidae</taxon>
        <taxon>Liparis</taxon>
    </lineage>
</organism>
<sequence length="142" mass="15812">MATFITAASQEGICVEYSEAISRTDPSWQVAKVVRVIQSGSARVLVAFLAQGEMDILLEEALKQNLTGLQWVVKHLQVVNFTLLSGERVHFDGNGDPAAMYELVNWQRNQAGDPVFVAIRENAHTVHWSTGQMKIIVSVFQR</sequence>
<dbReference type="AlphaFoldDB" id="A0A4Z2EF80"/>
<dbReference type="InterPro" id="IPR028082">
    <property type="entry name" value="Peripla_BP_I"/>
</dbReference>
<evidence type="ECO:0000259" key="6">
    <source>
        <dbReference type="Pfam" id="PF01094"/>
    </source>
</evidence>
<comment type="subcellular location">
    <subcellularLocation>
        <location evidence="1">Membrane</location>
    </subcellularLocation>
</comment>
<keyword evidence="8" id="KW-1185">Reference proteome</keyword>
<keyword evidence="5" id="KW-0325">Glycoprotein</keyword>
<evidence type="ECO:0000313" key="8">
    <source>
        <dbReference type="Proteomes" id="UP000314294"/>
    </source>
</evidence>
<dbReference type="OrthoDB" id="5984008at2759"/>
<dbReference type="SUPFAM" id="SSF53822">
    <property type="entry name" value="Periplasmic binding protein-like I"/>
    <property type="match status" value="1"/>
</dbReference>
<dbReference type="GO" id="GO:0016020">
    <property type="term" value="C:membrane"/>
    <property type="evidence" value="ECO:0007669"/>
    <property type="project" value="UniProtKB-SubCell"/>
</dbReference>
<evidence type="ECO:0000313" key="7">
    <source>
        <dbReference type="EMBL" id="TNN27144.1"/>
    </source>
</evidence>
<dbReference type="InterPro" id="IPR001828">
    <property type="entry name" value="ANF_lig-bd_rcpt"/>
</dbReference>
<keyword evidence="2" id="KW-0812">Transmembrane</keyword>
<keyword evidence="3" id="KW-1133">Transmembrane helix</keyword>
<dbReference type="PANTHER" id="PTHR24060">
    <property type="entry name" value="METABOTROPIC GLUTAMATE RECEPTOR"/>
    <property type="match status" value="1"/>
</dbReference>
<evidence type="ECO:0000256" key="2">
    <source>
        <dbReference type="ARBA" id="ARBA00022692"/>
    </source>
</evidence>
<proteinExistence type="predicted"/>
<dbReference type="EMBL" id="SRLO01008800">
    <property type="protein sequence ID" value="TNN27144.1"/>
    <property type="molecule type" value="Genomic_DNA"/>
</dbReference>
<evidence type="ECO:0000256" key="5">
    <source>
        <dbReference type="ARBA" id="ARBA00023180"/>
    </source>
</evidence>
<dbReference type="InterPro" id="IPR050726">
    <property type="entry name" value="mGluR"/>
</dbReference>
<feature type="domain" description="Receptor ligand binding region" evidence="6">
    <location>
        <begin position="2"/>
        <end position="73"/>
    </location>
</feature>
<reference evidence="7 8" key="1">
    <citation type="submission" date="2019-03" db="EMBL/GenBank/DDBJ databases">
        <title>First draft genome of Liparis tanakae, snailfish: a comprehensive survey of snailfish specific genes.</title>
        <authorList>
            <person name="Kim W."/>
            <person name="Song I."/>
            <person name="Jeong J.-H."/>
            <person name="Kim D."/>
            <person name="Kim S."/>
            <person name="Ryu S."/>
            <person name="Song J.Y."/>
            <person name="Lee S.K."/>
        </authorList>
    </citation>
    <scope>NUCLEOTIDE SEQUENCE [LARGE SCALE GENOMIC DNA]</scope>
    <source>
        <tissue evidence="7">Muscle</tissue>
    </source>
</reference>
<keyword evidence="4" id="KW-0472">Membrane</keyword>
<dbReference type="Proteomes" id="UP000314294">
    <property type="component" value="Unassembled WGS sequence"/>
</dbReference>
<name>A0A4Z2EF80_9TELE</name>
<dbReference type="Pfam" id="PF01094">
    <property type="entry name" value="ANF_receptor"/>
    <property type="match status" value="1"/>
</dbReference>
<accession>A0A4Z2EF80</accession>
<comment type="caution">
    <text evidence="7">The sequence shown here is derived from an EMBL/GenBank/DDBJ whole genome shotgun (WGS) entry which is preliminary data.</text>
</comment>
<evidence type="ECO:0000256" key="4">
    <source>
        <dbReference type="ARBA" id="ARBA00023136"/>
    </source>
</evidence>
<keyword evidence="7" id="KW-0675">Receptor</keyword>
<evidence type="ECO:0000256" key="3">
    <source>
        <dbReference type="ARBA" id="ARBA00022989"/>
    </source>
</evidence>
<dbReference type="Gene3D" id="3.40.50.2300">
    <property type="match status" value="1"/>
</dbReference>
<evidence type="ECO:0000256" key="1">
    <source>
        <dbReference type="ARBA" id="ARBA00004370"/>
    </source>
</evidence>
<protein>
    <submittedName>
        <fullName evidence="7">Extracellular calcium-sensing receptor</fullName>
    </submittedName>
</protein>